<dbReference type="Pfam" id="PF00732">
    <property type="entry name" value="GMC_oxred_N"/>
    <property type="match status" value="1"/>
</dbReference>
<evidence type="ECO:0000256" key="1">
    <source>
        <dbReference type="ARBA" id="ARBA00001974"/>
    </source>
</evidence>
<dbReference type="PANTHER" id="PTHR11552:SF147">
    <property type="entry name" value="CHOLINE DEHYDROGENASE, MITOCHONDRIAL"/>
    <property type="match status" value="1"/>
</dbReference>
<evidence type="ECO:0000313" key="8">
    <source>
        <dbReference type="EMBL" id="BCI52284.1"/>
    </source>
</evidence>
<name>A0A6S6P0I2_9MYCO</name>
<reference evidence="8 9" key="1">
    <citation type="submission" date="2020-07" db="EMBL/GenBank/DDBJ databases">
        <title>Complete genome sequence of Mycolicibacterium litorale like strain isolated from cardiac implantable electronic device infection.</title>
        <authorList>
            <person name="Fukano H."/>
            <person name="Miyama H."/>
            <person name="Hoshino Y."/>
        </authorList>
    </citation>
    <scope>NUCLEOTIDE SEQUENCE [LARGE SCALE GENOMIC DNA]</scope>
    <source>
        <strain evidence="8 9">NIIDNTM18</strain>
    </source>
</reference>
<dbReference type="GO" id="GO:0019285">
    <property type="term" value="P:glycine betaine biosynthetic process from choline"/>
    <property type="evidence" value="ECO:0007669"/>
    <property type="project" value="TreeGrafter"/>
</dbReference>
<dbReference type="SUPFAM" id="SSF51905">
    <property type="entry name" value="FAD/NAD(P)-binding domain"/>
    <property type="match status" value="1"/>
</dbReference>
<protein>
    <submittedName>
        <fullName evidence="8">Choline dehydrogenase</fullName>
    </submittedName>
</protein>
<evidence type="ECO:0000256" key="3">
    <source>
        <dbReference type="ARBA" id="ARBA00022630"/>
    </source>
</evidence>
<dbReference type="PROSITE" id="PS00624">
    <property type="entry name" value="GMC_OXRED_2"/>
    <property type="match status" value="1"/>
</dbReference>
<evidence type="ECO:0000256" key="6">
    <source>
        <dbReference type="SAM" id="MobiDB-lite"/>
    </source>
</evidence>
<dbReference type="Gene3D" id="3.30.560.10">
    <property type="entry name" value="Glucose Oxidase, domain 3"/>
    <property type="match status" value="1"/>
</dbReference>
<dbReference type="PROSITE" id="PS51257">
    <property type="entry name" value="PROKAR_LIPOPROTEIN"/>
    <property type="match status" value="1"/>
</dbReference>
<keyword evidence="4 5" id="KW-0274">FAD</keyword>
<dbReference type="PANTHER" id="PTHR11552">
    <property type="entry name" value="GLUCOSE-METHANOL-CHOLINE GMC OXIDOREDUCTASE"/>
    <property type="match status" value="1"/>
</dbReference>
<dbReference type="InterPro" id="IPR000172">
    <property type="entry name" value="GMC_OxRdtase_N"/>
</dbReference>
<dbReference type="RefSeq" id="WP_185295130.1">
    <property type="nucleotide sequence ID" value="NZ_AP023287.1"/>
</dbReference>
<dbReference type="PIRSF" id="PIRSF000137">
    <property type="entry name" value="Alcohol_oxidase"/>
    <property type="match status" value="1"/>
</dbReference>
<evidence type="ECO:0000313" key="9">
    <source>
        <dbReference type="Proteomes" id="UP000515734"/>
    </source>
</evidence>
<dbReference type="Pfam" id="PF05199">
    <property type="entry name" value="GMC_oxred_C"/>
    <property type="match status" value="1"/>
</dbReference>
<feature type="region of interest" description="Disordered" evidence="6">
    <location>
        <begin position="550"/>
        <end position="577"/>
    </location>
</feature>
<comment type="similarity">
    <text evidence="2">Belongs to the GMC oxidoreductase family.</text>
</comment>
<evidence type="ECO:0000256" key="2">
    <source>
        <dbReference type="ARBA" id="ARBA00010790"/>
    </source>
</evidence>
<dbReference type="EMBL" id="AP023287">
    <property type="protein sequence ID" value="BCI52284.1"/>
    <property type="molecule type" value="Genomic_DNA"/>
</dbReference>
<dbReference type="AlphaFoldDB" id="A0A6S6P0I2"/>
<sequence length="577" mass="63323">MATKGYDYIIVGGGSAGCALANRLTSDGSANVLVIEAGHRSSRFDLPVRVPSAFLFLFGKSFYDWQYKSEPEPWLNNRRIEHYRGKLMGGSSAINGMFFQRGNALSYEQWGELPGLQHWDYAHVLPYFKRCERYMSADVHNPYRGRSGPIPVEASPADGPLFGAFFDAVRQAGHEVVDDVNAYRQEGFSSFDRNISRGERYSSARAYVDPIRHRKNLDVVTGALVSKVVFEGTRAVGVELSSRRGGKNIVRGAEVILCGGAFNSPQLLQLSGIGAADELRRLGIDVVHHLPGVGENLQDHLEAFVMYACTQPVSILPYLKPKAWPGVGLKWLFQRSGVAATNHFEAGGFVRSNEDVVMPNQMMTLLPVGVRNDGTPAPTPHAYQINIAPQTPTSVGHVKLRSKDPSAHPILRFNYLSTEQDRKEWIEVVHMARDILNQPAFAPFNGGELSPGHSVRTDEEILEWVARDAETSYHPCGTAKMGIGEDSVVHPDTMRVHGVDGLRVVDASVMPIMPNANLYAPVMMIAEKAADLILGVDPLPAEHVPFYRHEPTSAADMRNGKPASRARKNAASVTATG</sequence>
<dbReference type="Gene3D" id="3.50.50.60">
    <property type="entry name" value="FAD/NAD(P)-binding domain"/>
    <property type="match status" value="1"/>
</dbReference>
<keyword evidence="3" id="KW-0285">Flavoprotein</keyword>
<evidence type="ECO:0000256" key="4">
    <source>
        <dbReference type="ARBA" id="ARBA00022827"/>
    </source>
</evidence>
<dbReference type="InterPro" id="IPR007867">
    <property type="entry name" value="GMC_OxRtase_C"/>
</dbReference>
<dbReference type="InterPro" id="IPR036188">
    <property type="entry name" value="FAD/NAD-bd_sf"/>
</dbReference>
<dbReference type="GO" id="GO:0008812">
    <property type="term" value="F:choline dehydrogenase activity"/>
    <property type="evidence" value="ECO:0007669"/>
    <property type="project" value="TreeGrafter"/>
</dbReference>
<evidence type="ECO:0000256" key="5">
    <source>
        <dbReference type="PIRSR" id="PIRSR000137-2"/>
    </source>
</evidence>
<feature type="binding site" evidence="5">
    <location>
        <position position="225"/>
    </location>
    <ligand>
        <name>FAD</name>
        <dbReference type="ChEBI" id="CHEBI:57692"/>
    </ligand>
</feature>
<dbReference type="Proteomes" id="UP000515734">
    <property type="component" value="Chromosome"/>
</dbReference>
<proteinExistence type="inferred from homology"/>
<evidence type="ECO:0000259" key="7">
    <source>
        <dbReference type="PROSITE" id="PS00624"/>
    </source>
</evidence>
<comment type="cofactor">
    <cofactor evidence="1 5">
        <name>FAD</name>
        <dbReference type="ChEBI" id="CHEBI:57692"/>
    </cofactor>
</comment>
<dbReference type="GO" id="GO:0016020">
    <property type="term" value="C:membrane"/>
    <property type="evidence" value="ECO:0007669"/>
    <property type="project" value="TreeGrafter"/>
</dbReference>
<dbReference type="NCBIfam" id="NF002550">
    <property type="entry name" value="PRK02106.1"/>
    <property type="match status" value="1"/>
</dbReference>
<feature type="domain" description="Glucose-methanol-choline oxidoreductase N-terminal" evidence="7">
    <location>
        <begin position="260"/>
        <end position="274"/>
    </location>
</feature>
<organism evidence="8 9">
    <name type="scientific">Mycolicibacterium litorale</name>
    <dbReference type="NCBI Taxonomy" id="758802"/>
    <lineage>
        <taxon>Bacteria</taxon>
        <taxon>Bacillati</taxon>
        <taxon>Actinomycetota</taxon>
        <taxon>Actinomycetes</taxon>
        <taxon>Mycobacteriales</taxon>
        <taxon>Mycobacteriaceae</taxon>
        <taxon>Mycolicibacterium</taxon>
    </lineage>
</organism>
<dbReference type="SUPFAM" id="SSF54373">
    <property type="entry name" value="FAD-linked reductases, C-terminal domain"/>
    <property type="match status" value="1"/>
</dbReference>
<accession>A0A6S6P0I2</accession>
<dbReference type="GO" id="GO:0050660">
    <property type="term" value="F:flavin adenine dinucleotide binding"/>
    <property type="evidence" value="ECO:0007669"/>
    <property type="project" value="InterPro"/>
</dbReference>
<dbReference type="InterPro" id="IPR012132">
    <property type="entry name" value="GMC_OxRdtase"/>
</dbReference>
<gene>
    <name evidence="8" type="primary">betA</name>
    <name evidence="8" type="ORF">NIIDNTM18_15620</name>
</gene>